<reference evidence="1" key="2">
    <citation type="submission" date="2021-04" db="EMBL/GenBank/DDBJ databases">
        <authorList>
            <person name="Gilroy R."/>
        </authorList>
    </citation>
    <scope>NUCLEOTIDE SEQUENCE</scope>
    <source>
        <strain evidence="1">CHK196-3914</strain>
    </source>
</reference>
<organism evidence="1 2">
    <name type="scientific">Candidatus Mediterraneibacter stercoravium</name>
    <dbReference type="NCBI Taxonomy" id="2838685"/>
    <lineage>
        <taxon>Bacteria</taxon>
        <taxon>Bacillati</taxon>
        <taxon>Bacillota</taxon>
        <taxon>Clostridia</taxon>
        <taxon>Lachnospirales</taxon>
        <taxon>Lachnospiraceae</taxon>
        <taxon>Mediterraneibacter</taxon>
    </lineage>
</organism>
<dbReference type="AlphaFoldDB" id="A0A9D2G8J7"/>
<reference evidence="1" key="1">
    <citation type="journal article" date="2021" name="PeerJ">
        <title>Extensive microbial diversity within the chicken gut microbiome revealed by metagenomics and culture.</title>
        <authorList>
            <person name="Gilroy R."/>
            <person name="Ravi A."/>
            <person name="Getino M."/>
            <person name="Pursley I."/>
            <person name="Horton D.L."/>
            <person name="Alikhan N.F."/>
            <person name="Baker D."/>
            <person name="Gharbi K."/>
            <person name="Hall N."/>
            <person name="Watson M."/>
            <person name="Adriaenssens E.M."/>
            <person name="Foster-Nyarko E."/>
            <person name="Jarju S."/>
            <person name="Secka A."/>
            <person name="Antonio M."/>
            <person name="Oren A."/>
            <person name="Chaudhuri R.R."/>
            <person name="La Ragione R."/>
            <person name="Hildebrand F."/>
            <person name="Pallen M.J."/>
        </authorList>
    </citation>
    <scope>NUCLEOTIDE SEQUENCE</scope>
    <source>
        <strain evidence="1">CHK196-3914</strain>
    </source>
</reference>
<evidence type="ECO:0000313" key="2">
    <source>
        <dbReference type="Proteomes" id="UP000824116"/>
    </source>
</evidence>
<dbReference type="Proteomes" id="UP000824116">
    <property type="component" value="Unassembled WGS sequence"/>
</dbReference>
<proteinExistence type="predicted"/>
<gene>
    <name evidence="1" type="ORF">H9723_05195</name>
</gene>
<name>A0A9D2G8J7_9FIRM</name>
<comment type="caution">
    <text evidence="1">The sequence shown here is derived from an EMBL/GenBank/DDBJ whole genome shotgun (WGS) entry which is preliminary data.</text>
</comment>
<protein>
    <submittedName>
        <fullName evidence="1">Uncharacterized protein</fullName>
    </submittedName>
</protein>
<feature type="non-terminal residue" evidence="1">
    <location>
        <position position="138"/>
    </location>
</feature>
<sequence length="138" mass="16163">MEIVFQTIRIIDYENNAVYVRDTPETFSDYVRTLIAYINENASIREYHTRSTNTEVISCILDVVKNQIDVNFVTDKMNFIANRLLLKEQEAQTSVARMNTNVQKGSLIQALMYNEEKDEHIYLLAKVEHTDFVDDEDF</sequence>
<dbReference type="EMBL" id="DXAY01000123">
    <property type="protein sequence ID" value="HIZ74628.1"/>
    <property type="molecule type" value="Genomic_DNA"/>
</dbReference>
<accession>A0A9D2G8J7</accession>
<evidence type="ECO:0000313" key="1">
    <source>
        <dbReference type="EMBL" id="HIZ74628.1"/>
    </source>
</evidence>